<accession>A0AAW1XJJ2</accession>
<dbReference type="EMBL" id="JBEDUW010000003">
    <property type="protein sequence ID" value="KAK9937006.1"/>
    <property type="molecule type" value="Genomic_DNA"/>
</dbReference>
<dbReference type="Proteomes" id="UP001457282">
    <property type="component" value="Unassembled WGS sequence"/>
</dbReference>
<evidence type="ECO:0000259" key="1">
    <source>
        <dbReference type="SMART" id="SM00493"/>
    </source>
</evidence>
<evidence type="ECO:0000313" key="3">
    <source>
        <dbReference type="Proteomes" id="UP001457282"/>
    </source>
</evidence>
<proteinExistence type="predicted"/>
<evidence type="ECO:0000313" key="2">
    <source>
        <dbReference type="EMBL" id="KAK9937006.1"/>
    </source>
</evidence>
<dbReference type="Pfam" id="PF13662">
    <property type="entry name" value="Toprim_4"/>
    <property type="match status" value="1"/>
</dbReference>
<protein>
    <recommendedName>
        <fullName evidence="1">Toprim domain-containing protein</fullName>
    </recommendedName>
</protein>
<dbReference type="InterPro" id="IPR034154">
    <property type="entry name" value="TOPRIM_DnaG/twinkle"/>
</dbReference>
<keyword evidence="3" id="KW-1185">Reference proteome</keyword>
<dbReference type="SMART" id="SM00493">
    <property type="entry name" value="TOPRIM"/>
    <property type="match status" value="1"/>
</dbReference>
<organism evidence="2 3">
    <name type="scientific">Rubus argutus</name>
    <name type="common">Southern blackberry</name>
    <dbReference type="NCBI Taxonomy" id="59490"/>
    <lineage>
        <taxon>Eukaryota</taxon>
        <taxon>Viridiplantae</taxon>
        <taxon>Streptophyta</taxon>
        <taxon>Embryophyta</taxon>
        <taxon>Tracheophyta</taxon>
        <taxon>Spermatophyta</taxon>
        <taxon>Magnoliopsida</taxon>
        <taxon>eudicotyledons</taxon>
        <taxon>Gunneridae</taxon>
        <taxon>Pentapetalae</taxon>
        <taxon>rosids</taxon>
        <taxon>fabids</taxon>
        <taxon>Rosales</taxon>
        <taxon>Rosaceae</taxon>
        <taxon>Rosoideae</taxon>
        <taxon>Rosoideae incertae sedis</taxon>
        <taxon>Rubus</taxon>
    </lineage>
</organism>
<dbReference type="CDD" id="cd01029">
    <property type="entry name" value="TOPRIM_primases"/>
    <property type="match status" value="1"/>
</dbReference>
<dbReference type="Gene3D" id="3.40.1360.10">
    <property type="match status" value="1"/>
</dbReference>
<dbReference type="PANTHER" id="PTHR12873:SF6">
    <property type="entry name" value="TOPRIM DOMAIN-CONTAINING PROTEIN"/>
    <property type="match status" value="1"/>
</dbReference>
<gene>
    <name evidence="2" type="ORF">M0R45_013824</name>
</gene>
<dbReference type="SUPFAM" id="SSF56731">
    <property type="entry name" value="DNA primase core"/>
    <property type="match status" value="1"/>
</dbReference>
<dbReference type="GO" id="GO:0003697">
    <property type="term" value="F:single-stranded DNA binding"/>
    <property type="evidence" value="ECO:0007669"/>
    <property type="project" value="InterPro"/>
</dbReference>
<dbReference type="AlphaFoldDB" id="A0AAW1XJJ2"/>
<name>A0AAW1XJJ2_RUBAR</name>
<comment type="caution">
    <text evidence="2">The sequence shown here is derived from an EMBL/GenBank/DDBJ whole genome shotgun (WGS) entry which is preliminary data.</text>
</comment>
<dbReference type="GO" id="GO:0043139">
    <property type="term" value="F:5'-3' DNA helicase activity"/>
    <property type="evidence" value="ECO:0007669"/>
    <property type="project" value="InterPro"/>
</dbReference>
<feature type="domain" description="Toprim" evidence="1">
    <location>
        <begin position="242"/>
        <end position="330"/>
    </location>
</feature>
<dbReference type="InterPro" id="IPR006171">
    <property type="entry name" value="TOPRIM_dom"/>
</dbReference>
<dbReference type="PANTHER" id="PTHR12873">
    <property type="entry name" value="T7-LIKE MITOCHONDRIAL DNA HELICASE"/>
    <property type="match status" value="1"/>
</dbReference>
<dbReference type="InterPro" id="IPR027032">
    <property type="entry name" value="Twinkle-like"/>
</dbReference>
<sequence>MLISLSSLCLYRPLRTTLFFSTHHLLSTPLSSNSLVHIWSYSSSHSTQVSIAPANVEQNEEQTIGVPKVDVLKQKLELLGIICDSSCVPGHYSNLLCPKCNGGQSMERSLSLYIVQKGDLARWRCFRTDCNWAEQVFLDGKAGHDGVKEKEVQFSRQMTKESLRLEPPGEKLTAYFSERMISEKTLWRNGVMQLSSEDVMAFTYRQNGLLVGCKYRTIQKRFWLEKGSAKILYGIDDINDAAEVIIVEGEIDKLSMEEAGFCNCVSVPGAGAGKNSAKLPPMEKDTAFRYLWNSKLYLDKVSRIILATDNDAPGQALARALARRLGTYRCWQVRWPKKDEFSCFKDANEVLKYMGPDALRKVIESSEPYQQCVSEADKVV</sequence>
<reference evidence="2 3" key="1">
    <citation type="journal article" date="2023" name="G3 (Bethesda)">
        <title>A chromosome-length genome assembly and annotation of blackberry (Rubus argutus, cv. 'Hillquist').</title>
        <authorList>
            <person name="Bruna T."/>
            <person name="Aryal R."/>
            <person name="Dudchenko O."/>
            <person name="Sargent D.J."/>
            <person name="Mead D."/>
            <person name="Buti M."/>
            <person name="Cavallini A."/>
            <person name="Hytonen T."/>
            <person name="Andres J."/>
            <person name="Pham M."/>
            <person name="Weisz D."/>
            <person name="Mascagni F."/>
            <person name="Usai G."/>
            <person name="Natali L."/>
            <person name="Bassil N."/>
            <person name="Fernandez G.E."/>
            <person name="Lomsadze A."/>
            <person name="Armour M."/>
            <person name="Olukolu B."/>
            <person name="Poorten T."/>
            <person name="Britton C."/>
            <person name="Davik J."/>
            <person name="Ashrafi H."/>
            <person name="Aiden E.L."/>
            <person name="Borodovsky M."/>
            <person name="Worthington M."/>
        </authorList>
    </citation>
    <scope>NUCLEOTIDE SEQUENCE [LARGE SCALE GENOMIC DNA]</scope>
    <source>
        <strain evidence="2">PI 553951</strain>
    </source>
</reference>